<accession>A0AAQ3MHQ4</accession>
<dbReference type="AlphaFoldDB" id="A0AAQ3MHQ4"/>
<name>A0AAQ3MHQ4_VIGMU</name>
<sequence length="118" mass="13025">MALFIFPSHLSCEKLGVQHMIVVCNVGLCGSSGCCVSAREALQKKAYLEGFFFSICGGFYPPLNKFRGFFKPPQFESPQTICGGFFRPLVSYSICGSFSAEYKNLLYIFNLRGVFCGG</sequence>
<dbReference type="Proteomes" id="UP001374535">
    <property type="component" value="Chromosome 11"/>
</dbReference>
<reference evidence="1 2" key="1">
    <citation type="journal article" date="2023" name="Life. Sci Alliance">
        <title>Evolutionary insights into 3D genome organization and epigenetic landscape of Vigna mungo.</title>
        <authorList>
            <person name="Junaid A."/>
            <person name="Singh B."/>
            <person name="Bhatia S."/>
        </authorList>
    </citation>
    <scope>NUCLEOTIDE SEQUENCE [LARGE SCALE GENOMIC DNA]</scope>
    <source>
        <strain evidence="1">Urdbean</strain>
    </source>
</reference>
<proteinExistence type="predicted"/>
<keyword evidence="2" id="KW-1185">Reference proteome</keyword>
<protein>
    <submittedName>
        <fullName evidence="1">Uncharacterized protein</fullName>
    </submittedName>
</protein>
<evidence type="ECO:0000313" key="1">
    <source>
        <dbReference type="EMBL" id="WVY91189.1"/>
    </source>
</evidence>
<organism evidence="1 2">
    <name type="scientific">Vigna mungo</name>
    <name type="common">Black gram</name>
    <name type="synonym">Phaseolus mungo</name>
    <dbReference type="NCBI Taxonomy" id="3915"/>
    <lineage>
        <taxon>Eukaryota</taxon>
        <taxon>Viridiplantae</taxon>
        <taxon>Streptophyta</taxon>
        <taxon>Embryophyta</taxon>
        <taxon>Tracheophyta</taxon>
        <taxon>Spermatophyta</taxon>
        <taxon>Magnoliopsida</taxon>
        <taxon>eudicotyledons</taxon>
        <taxon>Gunneridae</taxon>
        <taxon>Pentapetalae</taxon>
        <taxon>rosids</taxon>
        <taxon>fabids</taxon>
        <taxon>Fabales</taxon>
        <taxon>Fabaceae</taxon>
        <taxon>Papilionoideae</taxon>
        <taxon>50 kb inversion clade</taxon>
        <taxon>NPAAA clade</taxon>
        <taxon>indigoferoid/millettioid clade</taxon>
        <taxon>Phaseoleae</taxon>
        <taxon>Vigna</taxon>
    </lineage>
</organism>
<gene>
    <name evidence="1" type="ORF">V8G54_036703</name>
</gene>
<dbReference type="EMBL" id="CP144690">
    <property type="protein sequence ID" value="WVY91189.1"/>
    <property type="molecule type" value="Genomic_DNA"/>
</dbReference>
<evidence type="ECO:0000313" key="2">
    <source>
        <dbReference type="Proteomes" id="UP001374535"/>
    </source>
</evidence>